<feature type="region of interest" description="Disordered" evidence="1">
    <location>
        <begin position="195"/>
        <end position="239"/>
    </location>
</feature>
<reference evidence="3 4" key="1">
    <citation type="submission" date="2017-04" db="EMBL/GenBank/DDBJ databases">
        <title>Comparative genome analysis of Subtercola boreus.</title>
        <authorList>
            <person name="Cho Y.-J."/>
            <person name="Cho A."/>
            <person name="Kim O.-S."/>
            <person name="Lee J.-I."/>
        </authorList>
    </citation>
    <scope>NUCLEOTIDE SEQUENCE [LARGE SCALE GENOMIC DNA]</scope>
    <source>
        <strain evidence="3 4">P27479</strain>
    </source>
</reference>
<dbReference type="PANTHER" id="PTHR43252">
    <property type="entry name" value="TRANSCRIPTIONAL REGULATOR YQJI"/>
    <property type="match status" value="1"/>
</dbReference>
<dbReference type="InterPro" id="IPR036390">
    <property type="entry name" value="WH_DNA-bd_sf"/>
</dbReference>
<dbReference type="Gene3D" id="1.10.10.10">
    <property type="entry name" value="Winged helix-like DNA-binding domain superfamily/Winged helix DNA-binding domain"/>
    <property type="match status" value="1"/>
</dbReference>
<evidence type="ECO:0000256" key="1">
    <source>
        <dbReference type="SAM" id="MobiDB-lite"/>
    </source>
</evidence>
<dbReference type="Pfam" id="PF03551">
    <property type="entry name" value="PadR"/>
    <property type="match status" value="1"/>
</dbReference>
<dbReference type="SUPFAM" id="SSF46785">
    <property type="entry name" value="Winged helix' DNA-binding domain"/>
    <property type="match status" value="1"/>
</dbReference>
<dbReference type="PANTHER" id="PTHR43252:SF7">
    <property type="entry name" value="TRANSCRIPTIONAL REGULATOR YQJI"/>
    <property type="match status" value="1"/>
</dbReference>
<dbReference type="InterPro" id="IPR036388">
    <property type="entry name" value="WH-like_DNA-bd_sf"/>
</dbReference>
<comment type="caution">
    <text evidence="3">The sequence shown here is derived from an EMBL/GenBank/DDBJ whole genome shotgun (WGS) entry which is preliminary data.</text>
</comment>
<name>A0A3E0VXJ8_9MICO</name>
<organism evidence="3 4">
    <name type="scientific">Subtercola boreus</name>
    <dbReference type="NCBI Taxonomy" id="120213"/>
    <lineage>
        <taxon>Bacteria</taxon>
        <taxon>Bacillati</taxon>
        <taxon>Actinomycetota</taxon>
        <taxon>Actinomycetes</taxon>
        <taxon>Micrococcales</taxon>
        <taxon>Microbacteriaceae</taxon>
        <taxon>Subtercola</taxon>
    </lineage>
</organism>
<dbReference type="Proteomes" id="UP000256541">
    <property type="component" value="Unassembled WGS sequence"/>
</dbReference>
<proteinExistence type="predicted"/>
<dbReference type="AlphaFoldDB" id="A0A3E0VXJ8"/>
<dbReference type="OrthoDB" id="8443918at2"/>
<feature type="domain" description="Transcription regulator PadR N-terminal" evidence="2">
    <location>
        <begin position="18"/>
        <end position="94"/>
    </location>
</feature>
<sequence>MRDYFCESSHMSSIRLYILGSLAQRGEMHGHQLRLLAEEEHVHLWTDISVGALYGAIKRLAAEGLIDVVRVEREGNFPERQIYEISDGGREALAGLRLEQLSTLTFRSDPFDLALTRLDGDRLDDVPHIVEGRIRALEVLLEETEEANFRALPYLTISETFAMEHREHRIRSELDWLRGLLARVPDIVADEQRRNAWGRPPLPTKSHSHHTVHAVPASDQPIDPNHHTVTPPGKASTHV</sequence>
<evidence type="ECO:0000259" key="2">
    <source>
        <dbReference type="Pfam" id="PF03551"/>
    </source>
</evidence>
<protein>
    <recommendedName>
        <fullName evidence="2">Transcription regulator PadR N-terminal domain-containing protein</fullName>
    </recommendedName>
</protein>
<dbReference type="EMBL" id="NBXB01000034">
    <property type="protein sequence ID" value="RFA13557.1"/>
    <property type="molecule type" value="Genomic_DNA"/>
</dbReference>
<gene>
    <name evidence="3" type="ORF">B7R22_12915</name>
</gene>
<dbReference type="InterPro" id="IPR005149">
    <property type="entry name" value="Tscrpt_reg_PadR_N"/>
</dbReference>
<accession>A0A3E0VXJ8</accession>
<evidence type="ECO:0000313" key="3">
    <source>
        <dbReference type="EMBL" id="RFA13557.1"/>
    </source>
</evidence>
<evidence type="ECO:0000313" key="4">
    <source>
        <dbReference type="Proteomes" id="UP000256541"/>
    </source>
</evidence>